<reference evidence="1" key="1">
    <citation type="submission" date="2010-03" db="EMBL/GenBank/DDBJ databases">
        <title>Annotation of Blastomyces dermatitidis strain ATCC 18188.</title>
        <authorList>
            <consortium name="The Broad Institute Genome Sequencing Platform"/>
            <consortium name="Broad Institute Genome Sequencing Center for Infectious Disease."/>
            <person name="Cuomo C."/>
            <person name="Klein B."/>
            <person name="Sullivan T."/>
            <person name="Heitman J."/>
            <person name="Young S."/>
            <person name="Zeng Q."/>
            <person name="Gargeya S."/>
            <person name="Alvarado L."/>
            <person name="Berlin A.M."/>
            <person name="Chapman S.B."/>
            <person name="Chen Z."/>
            <person name="Freedman E."/>
            <person name="Gellesch M."/>
            <person name="Goldberg J."/>
            <person name="Griggs A."/>
            <person name="Gujja S."/>
            <person name="Heilman E."/>
            <person name="Heiman D."/>
            <person name="Howarth C."/>
            <person name="Mehta T."/>
            <person name="Neiman D."/>
            <person name="Pearson M."/>
            <person name="Roberts A."/>
            <person name="Saif S."/>
            <person name="Shea T."/>
            <person name="Shenoy N."/>
            <person name="Sisk P."/>
            <person name="Stolte C."/>
            <person name="Sykes S."/>
            <person name="White J."/>
            <person name="Yandava C."/>
            <person name="Haas B."/>
            <person name="Nusbaum C."/>
            <person name="Birren B."/>
        </authorList>
    </citation>
    <scope>NUCLEOTIDE SEQUENCE</scope>
    <source>
        <strain evidence="1">ATCC 18188</strain>
    </source>
</reference>
<sequence length="347" mass="39355">MQQRIERVAEDLNCLKKFYNIPFSPERVSRLQAYYNEQLSDLSKEGFDSHSQDGNIDYLLLQNYLKRNMKQLDTLMQTGKVTIDKPSASRAAKAADQLRNHLQEWFGFFNAYDPLFTWWVNHMKLMGTTPGDEEDAIVGKPIGRDGLLVDLGRQLAPGSRVCEDPPGRAGPTDHLCDLALEAIDYVTKQHDLVTVPPLAAGTWRILMTAQECADQLVKRVGHELATAEVLKNPRVVCFLKREDSPEVRSFYPQIESLSDESLKKYTNPFRDVPSLAQGLLSDIVFCEEPLLYKMKHPYGSESSYRNIRASNQELRPRYGLMTVMREVACGASIPVGAIQHVEPLRPR</sequence>
<name>A0A0J9EQS4_AJEDA</name>
<gene>
    <name evidence="1" type="ORF">BDDG_12792</name>
</gene>
<dbReference type="EMBL" id="GG749472">
    <property type="protein sequence ID" value="KMW68381.1"/>
    <property type="molecule type" value="Genomic_DNA"/>
</dbReference>
<accession>A0A0J9EQS4</accession>
<evidence type="ECO:0000313" key="1">
    <source>
        <dbReference type="EMBL" id="KMW68381.1"/>
    </source>
</evidence>
<dbReference type="AlphaFoldDB" id="A0A0J9EQS4"/>
<proteinExistence type="predicted"/>
<dbReference type="OrthoDB" id="5959877at2759"/>
<protein>
    <submittedName>
        <fullName evidence="1">Uncharacterized protein</fullName>
    </submittedName>
</protein>
<organism evidence="1">
    <name type="scientific">Ajellomyces dermatitidis (strain ATCC 18188 / CBS 674.68)</name>
    <name type="common">Blastomyces dermatitidis</name>
    <dbReference type="NCBI Taxonomy" id="653446"/>
    <lineage>
        <taxon>Eukaryota</taxon>
        <taxon>Fungi</taxon>
        <taxon>Dikarya</taxon>
        <taxon>Ascomycota</taxon>
        <taxon>Pezizomycotina</taxon>
        <taxon>Eurotiomycetes</taxon>
        <taxon>Eurotiomycetidae</taxon>
        <taxon>Onygenales</taxon>
        <taxon>Ajellomycetaceae</taxon>
        <taxon>Blastomyces</taxon>
    </lineage>
</organism>
<dbReference type="Proteomes" id="UP000007802">
    <property type="component" value="Unassembled WGS sequence"/>
</dbReference>